<organism evidence="2 3">
    <name type="scientific">Zasmidium cellare ATCC 36951</name>
    <dbReference type="NCBI Taxonomy" id="1080233"/>
    <lineage>
        <taxon>Eukaryota</taxon>
        <taxon>Fungi</taxon>
        <taxon>Dikarya</taxon>
        <taxon>Ascomycota</taxon>
        <taxon>Pezizomycotina</taxon>
        <taxon>Dothideomycetes</taxon>
        <taxon>Dothideomycetidae</taxon>
        <taxon>Mycosphaerellales</taxon>
        <taxon>Mycosphaerellaceae</taxon>
        <taxon>Zasmidium</taxon>
    </lineage>
</organism>
<dbReference type="OrthoDB" id="10466751at2759"/>
<feature type="region of interest" description="Disordered" evidence="1">
    <location>
        <begin position="343"/>
        <end position="418"/>
    </location>
</feature>
<dbReference type="AlphaFoldDB" id="A0A6A6BYR9"/>
<dbReference type="RefSeq" id="XP_033660820.1">
    <property type="nucleotide sequence ID" value="XM_033814448.1"/>
</dbReference>
<keyword evidence="3" id="KW-1185">Reference proteome</keyword>
<dbReference type="GeneID" id="54567720"/>
<feature type="region of interest" description="Disordered" evidence="1">
    <location>
        <begin position="529"/>
        <end position="564"/>
    </location>
</feature>
<proteinExistence type="predicted"/>
<feature type="compositionally biased region" description="Polar residues" evidence="1">
    <location>
        <begin position="51"/>
        <end position="66"/>
    </location>
</feature>
<feature type="compositionally biased region" description="Low complexity" evidence="1">
    <location>
        <begin position="544"/>
        <end position="559"/>
    </location>
</feature>
<dbReference type="EMBL" id="ML993631">
    <property type="protein sequence ID" value="KAF2159931.1"/>
    <property type="molecule type" value="Genomic_DNA"/>
</dbReference>
<evidence type="ECO:0000256" key="1">
    <source>
        <dbReference type="SAM" id="MobiDB-lite"/>
    </source>
</evidence>
<feature type="compositionally biased region" description="Basic and acidic residues" evidence="1">
    <location>
        <begin position="386"/>
        <end position="395"/>
    </location>
</feature>
<gene>
    <name evidence="2" type="ORF">M409DRAFT_60345</name>
</gene>
<protein>
    <submittedName>
        <fullName evidence="2">Uncharacterized protein</fullName>
    </submittedName>
</protein>
<feature type="region of interest" description="Disordered" evidence="1">
    <location>
        <begin position="206"/>
        <end position="248"/>
    </location>
</feature>
<feature type="compositionally biased region" description="Basic and acidic residues" evidence="1">
    <location>
        <begin position="35"/>
        <end position="46"/>
    </location>
</feature>
<dbReference type="Proteomes" id="UP000799537">
    <property type="component" value="Unassembled WGS sequence"/>
</dbReference>
<sequence length="642" mass="69625">MKKHNTAPSTDDAPPLAKRKTSRRSPEGDAEEEADAKWDKKVKVEPGIDVTSGSSKRPKTEQTTANIKGHLAMEALKRRRAESASASTPTSTAPSNHASVVDCALKVLTEVPLDDDRFVPSAIKTFTEDHINAQLPPPFSLSSEVPFVVGKLRDRHADQERKQHFFNRLRKAEAVTVASWISSTIPDRELLQLVCALLLESTSTSARSTSASNRTPQPPATDPSKAIPTPPSSSRTNSANGAEFDLQGYSSSNRADRREFVRLQFTRSIDFFTYHIENFVRQYPAATTPSWPHPPDFWSRLDEEQRGKWEQLLSRVHIDGLKCLLKKEAYDLLAEQLFQPVTPETNFPDSSPGDGEETQGISTADSEQFAAPSVETCEAAKPVEPSQRDHLKRSPSEVGRTTPLADIPPPSAPIPPHHLFTRPTFVPFVPHNPIPNTYSVLLPINTPTCPIPDATTLEVRQSCLTVFGHQHGDASVEQVSPHAWIVSFTGKPPHGARQPPEPPPPTPRLQLPLRIPAPRTPALLRSRLLPRPRPAHPLRRDPARGPLGVRRARPAAAARGAGGPRPAEDFGVFRRGGGVVSVLCSFWETEGGGGGRGVCGLLAAVEGQGEVLGLWGGSWGVVSAGGGFGVGVGICLYCVLCV</sequence>
<reference evidence="2" key="1">
    <citation type="journal article" date="2020" name="Stud. Mycol.">
        <title>101 Dothideomycetes genomes: a test case for predicting lifestyles and emergence of pathogens.</title>
        <authorList>
            <person name="Haridas S."/>
            <person name="Albert R."/>
            <person name="Binder M."/>
            <person name="Bloem J."/>
            <person name="Labutti K."/>
            <person name="Salamov A."/>
            <person name="Andreopoulos B."/>
            <person name="Baker S."/>
            <person name="Barry K."/>
            <person name="Bills G."/>
            <person name="Bluhm B."/>
            <person name="Cannon C."/>
            <person name="Castanera R."/>
            <person name="Culley D."/>
            <person name="Daum C."/>
            <person name="Ezra D."/>
            <person name="Gonzalez J."/>
            <person name="Henrissat B."/>
            <person name="Kuo A."/>
            <person name="Liang C."/>
            <person name="Lipzen A."/>
            <person name="Lutzoni F."/>
            <person name="Magnuson J."/>
            <person name="Mondo S."/>
            <person name="Nolan M."/>
            <person name="Ohm R."/>
            <person name="Pangilinan J."/>
            <person name="Park H.-J."/>
            <person name="Ramirez L."/>
            <person name="Alfaro M."/>
            <person name="Sun H."/>
            <person name="Tritt A."/>
            <person name="Yoshinaga Y."/>
            <person name="Zwiers L.-H."/>
            <person name="Turgeon B."/>
            <person name="Goodwin S."/>
            <person name="Spatafora J."/>
            <person name="Crous P."/>
            <person name="Grigoriev I."/>
        </authorList>
    </citation>
    <scope>NUCLEOTIDE SEQUENCE</scope>
    <source>
        <strain evidence="2">ATCC 36951</strain>
    </source>
</reference>
<feature type="region of interest" description="Disordered" evidence="1">
    <location>
        <begin position="490"/>
        <end position="512"/>
    </location>
</feature>
<evidence type="ECO:0000313" key="2">
    <source>
        <dbReference type="EMBL" id="KAF2159931.1"/>
    </source>
</evidence>
<evidence type="ECO:0000313" key="3">
    <source>
        <dbReference type="Proteomes" id="UP000799537"/>
    </source>
</evidence>
<name>A0A6A6BYR9_ZASCE</name>
<feature type="compositionally biased region" description="Pro residues" evidence="1">
    <location>
        <begin position="406"/>
        <end position="416"/>
    </location>
</feature>
<feature type="region of interest" description="Disordered" evidence="1">
    <location>
        <begin position="1"/>
        <end position="70"/>
    </location>
</feature>
<accession>A0A6A6BYR9</accession>